<proteinExistence type="predicted"/>
<dbReference type="Gene3D" id="3.30.565.10">
    <property type="entry name" value="Histidine kinase-like ATPase, C-terminal domain"/>
    <property type="match status" value="1"/>
</dbReference>
<dbReference type="Pfam" id="PF02518">
    <property type="entry name" value="HATPase_c"/>
    <property type="match status" value="1"/>
</dbReference>
<dbReference type="AlphaFoldDB" id="A0A366M3B9"/>
<feature type="region of interest" description="Disordered" evidence="10">
    <location>
        <begin position="259"/>
        <end position="306"/>
    </location>
</feature>
<evidence type="ECO:0000256" key="8">
    <source>
        <dbReference type="ARBA" id="ARBA00023012"/>
    </source>
</evidence>
<feature type="domain" description="Signal transduction histidine kinase subgroup 3 dimerisation and phosphoacceptor" evidence="13">
    <location>
        <begin position="195"/>
        <end position="258"/>
    </location>
</feature>
<protein>
    <recommendedName>
        <fullName evidence="2">histidine kinase</fullName>
        <ecNumber evidence="2">2.7.13.3</ecNumber>
    </recommendedName>
</protein>
<evidence type="ECO:0000256" key="1">
    <source>
        <dbReference type="ARBA" id="ARBA00000085"/>
    </source>
</evidence>
<keyword evidence="15" id="KW-1185">Reference proteome</keyword>
<name>A0A366M3B9_9ACTN</name>
<comment type="caution">
    <text evidence="14">The sequence shown here is derived from an EMBL/GenBank/DDBJ whole genome shotgun (WGS) entry which is preliminary data.</text>
</comment>
<gene>
    <name evidence="14" type="ORF">DP939_09650</name>
</gene>
<dbReference type="Proteomes" id="UP000253303">
    <property type="component" value="Unassembled WGS sequence"/>
</dbReference>
<dbReference type="PANTHER" id="PTHR24421">
    <property type="entry name" value="NITRATE/NITRITE SENSOR PROTEIN NARX-RELATED"/>
    <property type="match status" value="1"/>
</dbReference>
<evidence type="ECO:0000259" key="12">
    <source>
        <dbReference type="Pfam" id="PF02518"/>
    </source>
</evidence>
<evidence type="ECO:0000256" key="11">
    <source>
        <dbReference type="SAM" id="Phobius"/>
    </source>
</evidence>
<evidence type="ECO:0000256" key="7">
    <source>
        <dbReference type="ARBA" id="ARBA00022840"/>
    </source>
</evidence>
<keyword evidence="5" id="KW-0547">Nucleotide-binding</keyword>
<evidence type="ECO:0000256" key="9">
    <source>
        <dbReference type="SAM" id="Coils"/>
    </source>
</evidence>
<dbReference type="GO" id="GO:0046983">
    <property type="term" value="F:protein dimerization activity"/>
    <property type="evidence" value="ECO:0007669"/>
    <property type="project" value="InterPro"/>
</dbReference>
<feature type="transmembrane region" description="Helical" evidence="11">
    <location>
        <begin position="38"/>
        <end position="56"/>
    </location>
</feature>
<dbReference type="OrthoDB" id="227596at2"/>
<keyword evidence="4" id="KW-0808">Transferase</keyword>
<evidence type="ECO:0000256" key="2">
    <source>
        <dbReference type="ARBA" id="ARBA00012438"/>
    </source>
</evidence>
<keyword evidence="8" id="KW-0902">Two-component regulatory system</keyword>
<feature type="transmembrane region" description="Helical" evidence="11">
    <location>
        <begin position="63"/>
        <end position="87"/>
    </location>
</feature>
<comment type="catalytic activity">
    <reaction evidence="1">
        <text>ATP + protein L-histidine = ADP + protein N-phospho-L-histidine.</text>
        <dbReference type="EC" id="2.7.13.3"/>
    </reaction>
</comment>
<dbReference type="InterPro" id="IPR003594">
    <property type="entry name" value="HATPase_dom"/>
</dbReference>
<evidence type="ECO:0000259" key="13">
    <source>
        <dbReference type="Pfam" id="PF07730"/>
    </source>
</evidence>
<reference evidence="14 15" key="1">
    <citation type="submission" date="2018-06" db="EMBL/GenBank/DDBJ databases">
        <title>Sphaerisporangium craniellae sp. nov., isolated from a marine sponge in the South China Sea.</title>
        <authorList>
            <person name="Li L."/>
        </authorList>
    </citation>
    <scope>NUCLEOTIDE SEQUENCE [LARGE SCALE GENOMIC DNA]</scope>
    <source>
        <strain evidence="14 15">LHW63015</strain>
    </source>
</reference>
<dbReference type="InterPro" id="IPR011712">
    <property type="entry name" value="Sig_transdc_His_kin_sub3_dim/P"/>
</dbReference>
<dbReference type="Pfam" id="PF07730">
    <property type="entry name" value="HisKA_3"/>
    <property type="match status" value="1"/>
</dbReference>
<sequence>MRPTVRVSGRDRLLDAVMALSAAALGIATVFSSPPVMPSSKVMLIVNVVLAGALLLRRRAPLALLWIAAVATVVIFTVDQAAPGVLIAHGPGLDAGSTIPPITPFAAYTALAQGGRRRAAPPVALLILFAAAPWESISLHRLIPSLSQAAVFVAGPALLGMYVYARQRLLRSLIERADRAERERHLLAERARAEERARLAADMHDIVSHRVTLMVLQAGALRVTADNERIRAAAESLRTTGCQALEELHDMIGLLRATATPGEGGCRRDGETEDVNEDASDGGDGSGDDEGGRASQDRERPIPVPDVRPLIAESESVGVPIELVEEGDAGLASQVVARTAYRVVQEALTNARKHAPGAKVRVLLRHRRQWVDVSVRNTEPTCPGDAELVATGGGMGLIGLRRRVELVGGTLRNGPTSDGGYEVEASLPTWGSLGEWSEAQGAAGET</sequence>
<feature type="compositionally biased region" description="Basic and acidic residues" evidence="10">
    <location>
        <begin position="290"/>
        <end position="301"/>
    </location>
</feature>
<keyword evidence="11" id="KW-0472">Membrane</keyword>
<dbReference type="InterPro" id="IPR050482">
    <property type="entry name" value="Sensor_HK_TwoCompSys"/>
</dbReference>
<feature type="transmembrane region" description="Helical" evidence="11">
    <location>
        <begin position="12"/>
        <end position="32"/>
    </location>
</feature>
<dbReference type="InterPro" id="IPR036890">
    <property type="entry name" value="HATPase_C_sf"/>
</dbReference>
<dbReference type="CDD" id="cd16917">
    <property type="entry name" value="HATPase_UhpB-NarQ-NarX-like"/>
    <property type="match status" value="1"/>
</dbReference>
<dbReference type="EC" id="2.7.13.3" evidence="2"/>
<keyword evidence="9" id="KW-0175">Coiled coil</keyword>
<evidence type="ECO:0000256" key="4">
    <source>
        <dbReference type="ARBA" id="ARBA00022679"/>
    </source>
</evidence>
<feature type="compositionally biased region" description="Acidic residues" evidence="10">
    <location>
        <begin position="271"/>
        <end position="289"/>
    </location>
</feature>
<evidence type="ECO:0000256" key="3">
    <source>
        <dbReference type="ARBA" id="ARBA00022553"/>
    </source>
</evidence>
<dbReference type="GO" id="GO:0000155">
    <property type="term" value="F:phosphorelay sensor kinase activity"/>
    <property type="evidence" value="ECO:0007669"/>
    <property type="project" value="InterPro"/>
</dbReference>
<dbReference type="RefSeq" id="WP_113980284.1">
    <property type="nucleotide sequence ID" value="NZ_QMEY01000003.1"/>
</dbReference>
<keyword evidence="11" id="KW-1133">Transmembrane helix</keyword>
<feature type="coiled-coil region" evidence="9">
    <location>
        <begin position="170"/>
        <end position="197"/>
    </location>
</feature>
<dbReference type="GO" id="GO:0005524">
    <property type="term" value="F:ATP binding"/>
    <property type="evidence" value="ECO:0007669"/>
    <property type="project" value="UniProtKB-KW"/>
</dbReference>
<accession>A0A366M3B9</accession>
<organism evidence="14 15">
    <name type="scientific">Spongiactinospora rosea</name>
    <dbReference type="NCBI Taxonomy" id="2248750"/>
    <lineage>
        <taxon>Bacteria</taxon>
        <taxon>Bacillati</taxon>
        <taxon>Actinomycetota</taxon>
        <taxon>Actinomycetes</taxon>
        <taxon>Streptosporangiales</taxon>
        <taxon>Streptosporangiaceae</taxon>
        <taxon>Spongiactinospora</taxon>
    </lineage>
</organism>
<evidence type="ECO:0000256" key="10">
    <source>
        <dbReference type="SAM" id="MobiDB-lite"/>
    </source>
</evidence>
<keyword evidence="3" id="KW-0597">Phosphoprotein</keyword>
<evidence type="ECO:0000313" key="15">
    <source>
        <dbReference type="Proteomes" id="UP000253303"/>
    </source>
</evidence>
<evidence type="ECO:0000313" key="14">
    <source>
        <dbReference type="EMBL" id="RBQ20079.1"/>
    </source>
</evidence>
<dbReference type="Gene3D" id="1.20.5.1930">
    <property type="match status" value="1"/>
</dbReference>
<dbReference type="EMBL" id="QMEY01000003">
    <property type="protein sequence ID" value="RBQ20079.1"/>
    <property type="molecule type" value="Genomic_DNA"/>
</dbReference>
<dbReference type="PANTHER" id="PTHR24421:SF10">
    <property type="entry name" value="NITRATE_NITRITE SENSOR PROTEIN NARQ"/>
    <property type="match status" value="1"/>
</dbReference>
<evidence type="ECO:0000256" key="6">
    <source>
        <dbReference type="ARBA" id="ARBA00022777"/>
    </source>
</evidence>
<evidence type="ECO:0000256" key="5">
    <source>
        <dbReference type="ARBA" id="ARBA00022741"/>
    </source>
</evidence>
<keyword evidence="7" id="KW-0067">ATP-binding</keyword>
<dbReference type="SUPFAM" id="SSF55874">
    <property type="entry name" value="ATPase domain of HSP90 chaperone/DNA topoisomerase II/histidine kinase"/>
    <property type="match status" value="1"/>
</dbReference>
<keyword evidence="11" id="KW-0812">Transmembrane</keyword>
<feature type="domain" description="Histidine kinase/HSP90-like ATPase" evidence="12">
    <location>
        <begin position="338"/>
        <end position="428"/>
    </location>
</feature>
<dbReference type="GO" id="GO:0016020">
    <property type="term" value="C:membrane"/>
    <property type="evidence" value="ECO:0007669"/>
    <property type="project" value="InterPro"/>
</dbReference>
<keyword evidence="6" id="KW-0418">Kinase</keyword>